<reference evidence="1 2" key="1">
    <citation type="journal article" date="2022" name="Allergy">
        <title>Genome assembly and annotation of Periplaneta americana reveal a comprehensive cockroach allergen profile.</title>
        <authorList>
            <person name="Wang L."/>
            <person name="Xiong Q."/>
            <person name="Saelim N."/>
            <person name="Wang L."/>
            <person name="Nong W."/>
            <person name="Wan A.T."/>
            <person name="Shi M."/>
            <person name="Liu X."/>
            <person name="Cao Q."/>
            <person name="Hui J.H.L."/>
            <person name="Sookrung N."/>
            <person name="Leung T.F."/>
            <person name="Tungtrongchitr A."/>
            <person name="Tsui S.K.W."/>
        </authorList>
    </citation>
    <scope>NUCLEOTIDE SEQUENCE [LARGE SCALE GENOMIC DNA]</scope>
    <source>
        <strain evidence="1">PWHHKU_190912</strain>
    </source>
</reference>
<dbReference type="EMBL" id="JAJSOF020000003">
    <property type="protein sequence ID" value="KAJ4450291.1"/>
    <property type="molecule type" value="Genomic_DNA"/>
</dbReference>
<proteinExistence type="predicted"/>
<comment type="caution">
    <text evidence="1">The sequence shown here is derived from an EMBL/GenBank/DDBJ whole genome shotgun (WGS) entry which is preliminary data.</text>
</comment>
<name>A0ABQ8TVY2_PERAM</name>
<evidence type="ECO:0000313" key="1">
    <source>
        <dbReference type="EMBL" id="KAJ4450291.1"/>
    </source>
</evidence>
<organism evidence="1 2">
    <name type="scientific">Periplaneta americana</name>
    <name type="common">American cockroach</name>
    <name type="synonym">Blatta americana</name>
    <dbReference type="NCBI Taxonomy" id="6978"/>
    <lineage>
        <taxon>Eukaryota</taxon>
        <taxon>Metazoa</taxon>
        <taxon>Ecdysozoa</taxon>
        <taxon>Arthropoda</taxon>
        <taxon>Hexapoda</taxon>
        <taxon>Insecta</taxon>
        <taxon>Pterygota</taxon>
        <taxon>Neoptera</taxon>
        <taxon>Polyneoptera</taxon>
        <taxon>Dictyoptera</taxon>
        <taxon>Blattodea</taxon>
        <taxon>Blattoidea</taxon>
        <taxon>Blattidae</taxon>
        <taxon>Blattinae</taxon>
        <taxon>Periplaneta</taxon>
    </lineage>
</organism>
<sequence>MCVRRRHNRRSTVHSSVIQTAVKCSALRSMAQKERNTFWKLEYLVSQYGAHVFCILNSNLYCKLCNVRITSPKNKEYNIQRHVSTMKRERLEQGNVQKDPMSNSTFYEYMCKALIPADIPFNKLANTAFREFLQKYTRRDISTSDYVTEVLCRANLQHMHY</sequence>
<protein>
    <submittedName>
        <fullName evidence="1">Uncharacterized protein</fullName>
    </submittedName>
</protein>
<accession>A0ABQ8TVY2</accession>
<gene>
    <name evidence="1" type="ORF">ANN_01711</name>
</gene>
<evidence type="ECO:0000313" key="2">
    <source>
        <dbReference type="Proteomes" id="UP001148838"/>
    </source>
</evidence>
<keyword evidence="2" id="KW-1185">Reference proteome</keyword>
<dbReference type="Proteomes" id="UP001148838">
    <property type="component" value="Unassembled WGS sequence"/>
</dbReference>